<proteinExistence type="predicted"/>
<organism evidence="2 3">
    <name type="scientific">Prunus dulcis</name>
    <name type="common">Almond</name>
    <name type="synonym">Amygdalus dulcis</name>
    <dbReference type="NCBI Taxonomy" id="3755"/>
    <lineage>
        <taxon>Eukaryota</taxon>
        <taxon>Viridiplantae</taxon>
        <taxon>Streptophyta</taxon>
        <taxon>Embryophyta</taxon>
        <taxon>Tracheophyta</taxon>
        <taxon>Spermatophyta</taxon>
        <taxon>Magnoliopsida</taxon>
        <taxon>eudicotyledons</taxon>
        <taxon>Gunneridae</taxon>
        <taxon>Pentapetalae</taxon>
        <taxon>rosids</taxon>
        <taxon>fabids</taxon>
        <taxon>Rosales</taxon>
        <taxon>Rosaceae</taxon>
        <taxon>Amygdaloideae</taxon>
        <taxon>Amygdaleae</taxon>
        <taxon>Prunus</taxon>
    </lineage>
</organism>
<dbReference type="CDD" id="cd01650">
    <property type="entry name" value="RT_nLTR_like"/>
    <property type="match status" value="1"/>
</dbReference>
<protein>
    <recommendedName>
        <fullName evidence="1">Reverse transcriptase domain-containing protein</fullName>
    </recommendedName>
</protein>
<comment type="caution">
    <text evidence="2">The sequence shown here is derived from an EMBL/GenBank/DDBJ whole genome shotgun (WGS) entry which is preliminary data.</text>
</comment>
<reference evidence="2 3" key="1">
    <citation type="journal article" date="2022" name="G3 (Bethesda)">
        <title>Whole-genome sequence and methylome profiling of the almond [Prunus dulcis (Mill.) D.A. Webb] cultivar 'Nonpareil'.</title>
        <authorList>
            <person name="D'Amico-Willman K.M."/>
            <person name="Ouma W.Z."/>
            <person name="Meulia T."/>
            <person name="Sideli G.M."/>
            <person name="Gradziel T.M."/>
            <person name="Fresnedo-Ramirez J."/>
        </authorList>
    </citation>
    <scope>NUCLEOTIDE SEQUENCE [LARGE SCALE GENOMIC DNA]</scope>
    <source>
        <strain evidence="2">Clone GOH B32 T37-40</strain>
    </source>
</reference>
<keyword evidence="3" id="KW-1185">Reference proteome</keyword>
<dbReference type="InterPro" id="IPR000477">
    <property type="entry name" value="RT_dom"/>
</dbReference>
<dbReference type="Pfam" id="PF00078">
    <property type="entry name" value="RVT_1"/>
    <property type="match status" value="1"/>
</dbReference>
<sequence length="349" mass="39221">MLWRQRSRVSWMKYGDKNTRFFHEHAKMRGQQNMIKAIVEDQGIWHASTESIGIVFCDYFQGLFASNGLHEAGAVTEKYWGVVGDDVVGFCLNVLNGGASVKEINHTLLTLIPKVDKPTKVTEFRPISLCTVIYKMISKTIVNRLKPIMPLIISEFQSAFVPTRLITDNIIAAFESIHAIKRRGGSKLKKMVLKLDMSKAYDRVEWTFIEAMLKRLGFNDKWVELIMDCISTVTYSVQVRGVASGMIVPSRGMHQGDPLSPYMFLICAKGLSALLSNALRIKRISGISVAQEALTISHLFFADDSLLFCNAHLADCAHLLQILSMYERATGQKLILISLQHVLAPTLIR</sequence>
<evidence type="ECO:0000313" key="3">
    <source>
        <dbReference type="Proteomes" id="UP001054821"/>
    </source>
</evidence>
<evidence type="ECO:0000259" key="1">
    <source>
        <dbReference type="PROSITE" id="PS50878"/>
    </source>
</evidence>
<feature type="domain" description="Reverse transcriptase" evidence="1">
    <location>
        <begin position="93"/>
        <end position="349"/>
    </location>
</feature>
<dbReference type="PANTHER" id="PTHR46890:SF48">
    <property type="entry name" value="RNA-DIRECTED DNA POLYMERASE"/>
    <property type="match status" value="1"/>
</dbReference>
<dbReference type="InterPro" id="IPR043502">
    <property type="entry name" value="DNA/RNA_pol_sf"/>
</dbReference>
<dbReference type="SUPFAM" id="SSF56672">
    <property type="entry name" value="DNA/RNA polymerases"/>
    <property type="match status" value="1"/>
</dbReference>
<gene>
    <name evidence="2" type="ORF">L3X38_028847</name>
</gene>
<dbReference type="AlphaFoldDB" id="A0AAD4VQJ3"/>
<dbReference type="PANTHER" id="PTHR46890">
    <property type="entry name" value="NON-LTR RETROLELEMENT REVERSE TRANSCRIPTASE-LIKE PROTEIN-RELATED"/>
    <property type="match status" value="1"/>
</dbReference>
<dbReference type="EMBL" id="JAJFAZ020000005">
    <property type="protein sequence ID" value="KAI5329450.1"/>
    <property type="molecule type" value="Genomic_DNA"/>
</dbReference>
<accession>A0AAD4VQJ3</accession>
<dbReference type="PROSITE" id="PS50878">
    <property type="entry name" value="RT_POL"/>
    <property type="match status" value="1"/>
</dbReference>
<name>A0AAD4VQJ3_PRUDU</name>
<dbReference type="InterPro" id="IPR052343">
    <property type="entry name" value="Retrotransposon-Effector_Assoc"/>
</dbReference>
<dbReference type="Proteomes" id="UP001054821">
    <property type="component" value="Chromosome 5"/>
</dbReference>
<evidence type="ECO:0000313" key="2">
    <source>
        <dbReference type="EMBL" id="KAI5329450.1"/>
    </source>
</evidence>